<reference evidence="3 4" key="1">
    <citation type="submission" date="2020-02" db="EMBL/GenBank/DDBJ databases">
        <authorList>
            <person name="Ma Q."/>
            <person name="Huang Y."/>
            <person name="Song X."/>
            <person name="Pei D."/>
        </authorList>
    </citation>
    <scope>NUCLEOTIDE SEQUENCE [LARGE SCALE GENOMIC DNA]</scope>
    <source>
        <strain evidence="3">Sxm20200214</strain>
        <tissue evidence="3">Leaf</tissue>
    </source>
</reference>
<dbReference type="GO" id="GO:0004523">
    <property type="term" value="F:RNA-DNA hybrid ribonuclease activity"/>
    <property type="evidence" value="ECO:0007669"/>
    <property type="project" value="InterPro"/>
</dbReference>
<dbReference type="EMBL" id="JAAMPC010000007">
    <property type="protein sequence ID" value="KAG2303600.1"/>
    <property type="molecule type" value="Genomic_DNA"/>
</dbReference>
<sequence>MLAISSSSTLPVTEPNLMVVLPFPFPTPTTQVVHLKPALPLTDLTARSPPEPPDPPDPPEPQVPPSKHCSSIILWKVSAAAQPHSTHPELDSGDPTSAAPPQPPLLAKEFDTLLYIYWSIISVFSVKSSHLGLCTSPSVPRHLSGQASRKAEDISSTICKTDTAWSKDRKVVALGWVVSGTIMAEPSQGSATQVFLNPPLIVEALAMRSTLCKALSFDFTNLKVFFDNSTLIRDISGEPQSKEIIGIMEDFRVISSGFATIWFFHLPRSGISVSNGLAKRLFKLFFMCNGLLELDHLWALSMF</sequence>
<organism evidence="3 4">
    <name type="scientific">Brassica carinata</name>
    <name type="common">Ethiopian mustard</name>
    <name type="synonym">Abyssinian cabbage</name>
    <dbReference type="NCBI Taxonomy" id="52824"/>
    <lineage>
        <taxon>Eukaryota</taxon>
        <taxon>Viridiplantae</taxon>
        <taxon>Streptophyta</taxon>
        <taxon>Embryophyta</taxon>
        <taxon>Tracheophyta</taxon>
        <taxon>Spermatophyta</taxon>
        <taxon>Magnoliopsida</taxon>
        <taxon>eudicotyledons</taxon>
        <taxon>Gunneridae</taxon>
        <taxon>Pentapetalae</taxon>
        <taxon>rosids</taxon>
        <taxon>malvids</taxon>
        <taxon>Brassicales</taxon>
        <taxon>Brassicaceae</taxon>
        <taxon>Brassiceae</taxon>
        <taxon>Brassica</taxon>
    </lineage>
</organism>
<evidence type="ECO:0000256" key="1">
    <source>
        <dbReference type="SAM" id="MobiDB-lite"/>
    </source>
</evidence>
<keyword evidence="4" id="KW-1185">Reference proteome</keyword>
<comment type="caution">
    <text evidence="3">The sequence shown here is derived from an EMBL/GenBank/DDBJ whole genome shotgun (WGS) entry which is preliminary data.</text>
</comment>
<dbReference type="Pfam" id="PF13456">
    <property type="entry name" value="RVT_3"/>
    <property type="match status" value="1"/>
</dbReference>
<gene>
    <name evidence="3" type="ORF">Bca52824_032251</name>
</gene>
<evidence type="ECO:0000313" key="3">
    <source>
        <dbReference type="EMBL" id="KAG2303600.1"/>
    </source>
</evidence>
<protein>
    <recommendedName>
        <fullName evidence="2">RNase H type-1 domain-containing protein</fullName>
    </recommendedName>
</protein>
<dbReference type="InterPro" id="IPR002156">
    <property type="entry name" value="RNaseH_domain"/>
</dbReference>
<dbReference type="GO" id="GO:0003676">
    <property type="term" value="F:nucleic acid binding"/>
    <property type="evidence" value="ECO:0007669"/>
    <property type="project" value="InterPro"/>
</dbReference>
<evidence type="ECO:0000313" key="4">
    <source>
        <dbReference type="Proteomes" id="UP000886595"/>
    </source>
</evidence>
<dbReference type="PANTHER" id="PTHR47074:SF11">
    <property type="entry name" value="REVERSE TRANSCRIPTASE-LIKE PROTEIN"/>
    <property type="match status" value="1"/>
</dbReference>
<dbReference type="Proteomes" id="UP000886595">
    <property type="component" value="Unassembled WGS sequence"/>
</dbReference>
<feature type="region of interest" description="Disordered" evidence="1">
    <location>
        <begin position="42"/>
        <end position="67"/>
    </location>
</feature>
<feature type="region of interest" description="Disordered" evidence="1">
    <location>
        <begin position="84"/>
        <end position="103"/>
    </location>
</feature>
<dbReference type="AlphaFoldDB" id="A0A8X7V4Y9"/>
<feature type="compositionally biased region" description="Pro residues" evidence="1">
    <location>
        <begin position="49"/>
        <end position="64"/>
    </location>
</feature>
<name>A0A8X7V4Y9_BRACI</name>
<evidence type="ECO:0000259" key="2">
    <source>
        <dbReference type="Pfam" id="PF13456"/>
    </source>
</evidence>
<feature type="domain" description="RNase H type-1" evidence="2">
    <location>
        <begin position="161"/>
        <end position="280"/>
    </location>
</feature>
<dbReference type="PANTHER" id="PTHR47074">
    <property type="entry name" value="BNAC02G40300D PROTEIN"/>
    <property type="match status" value="1"/>
</dbReference>
<accession>A0A8X7V4Y9</accession>
<dbReference type="InterPro" id="IPR052929">
    <property type="entry name" value="RNase_H-like_EbsB-rel"/>
</dbReference>
<proteinExistence type="predicted"/>